<organism evidence="1 2">
    <name type="scientific">Brunnivagina elsteri CCALA 953</name>
    <dbReference type="NCBI Taxonomy" id="987040"/>
    <lineage>
        <taxon>Bacteria</taxon>
        <taxon>Bacillati</taxon>
        <taxon>Cyanobacteriota</taxon>
        <taxon>Cyanophyceae</taxon>
        <taxon>Nostocales</taxon>
        <taxon>Calotrichaceae</taxon>
        <taxon>Brunnivagina</taxon>
    </lineage>
</organism>
<sequence>MVSHKVGCLVFWLDYLAATVVILVTDVKQLSDNNCNRTPNFLSAMLVRINSIMGHRTKKGFLYVNKSDKLLKALSYKTFSPIIWKNVFNTAR</sequence>
<proteinExistence type="predicted"/>
<comment type="caution">
    <text evidence="1">The sequence shown here is derived from an EMBL/GenBank/DDBJ whole genome shotgun (WGS) entry which is preliminary data.</text>
</comment>
<evidence type="ECO:0000313" key="2">
    <source>
        <dbReference type="Proteomes" id="UP000218238"/>
    </source>
</evidence>
<keyword evidence="2" id="KW-1185">Reference proteome</keyword>
<dbReference type="AlphaFoldDB" id="A0A2A2TNW6"/>
<dbReference type="EMBL" id="NTFS01000017">
    <property type="protein sequence ID" value="PAX60226.1"/>
    <property type="molecule type" value="Genomic_DNA"/>
</dbReference>
<accession>A0A2A2TNW6</accession>
<evidence type="ECO:0000313" key="1">
    <source>
        <dbReference type="EMBL" id="PAX60226.1"/>
    </source>
</evidence>
<reference evidence="1 2" key="1">
    <citation type="submission" date="2017-08" db="EMBL/GenBank/DDBJ databases">
        <title>Draft genome sequence of filamentous cyanobacterium Calothrix elsteri CCALA 953.</title>
        <authorList>
            <person name="Gagunashvili A.N."/>
            <person name="Elster J."/>
            <person name="Andresson O.S."/>
        </authorList>
    </citation>
    <scope>NUCLEOTIDE SEQUENCE [LARGE SCALE GENOMIC DNA]</scope>
    <source>
        <strain evidence="1 2">CCALA 953</strain>
    </source>
</reference>
<dbReference type="Proteomes" id="UP000218238">
    <property type="component" value="Unassembled WGS sequence"/>
</dbReference>
<protein>
    <submittedName>
        <fullName evidence="1">Uncharacterized protein</fullName>
    </submittedName>
</protein>
<name>A0A2A2TNW6_9CYAN</name>
<gene>
    <name evidence="1" type="ORF">CK510_02800</name>
</gene>